<evidence type="ECO:0000256" key="1">
    <source>
        <dbReference type="ARBA" id="ARBA00004370"/>
    </source>
</evidence>
<sequence>MYEPHLDHQAHIPSGDGEGVSLLDELDKLAPIKRFDAFPKVQSTYTSKSQRGGLLTAVVGFIIFLLVLNDLGEYLYGAPNHIFSVDQGIERDLQLNIDITVAMPCHYLTIDLRDAVGDRLHLNNDFAKEGTHFNPGRAVSMKIGSSTKVASVSELISSAKRRTPNQKSSLSGLRALFTSRDSERRHAAYRATHDKVENGPACRIYGSVEVKKVTANLHITSLGHGYVSYEHTDHALMNLSHVIHEFSFGPFFPAISQPLDLSLETTDNAFTAFQYFLRVVPTTYISSSRRKLYAVTENTRTFDHGRGVPGIFFKYDIEPMSITVEERTTSLYQFLIRLAGVVGGVWTVASFGLRVANRAQREVIKATGKEKEVIPSAFSAGRGSESAGFMGGDSGGNNWLSNRNSDSYGDWKRR</sequence>
<dbReference type="Proteomes" id="UP000827549">
    <property type="component" value="Chromosome 3"/>
</dbReference>
<dbReference type="Pfam" id="PF07970">
    <property type="entry name" value="COPIIcoated_ERV"/>
    <property type="match status" value="1"/>
</dbReference>
<dbReference type="InterPro" id="IPR012936">
    <property type="entry name" value="Erv_C"/>
</dbReference>
<dbReference type="PANTHER" id="PTHR10984">
    <property type="entry name" value="ENDOPLASMIC RETICULUM-GOLGI INTERMEDIATE COMPARTMENT PROTEIN"/>
    <property type="match status" value="1"/>
</dbReference>
<dbReference type="EMBL" id="CP086716">
    <property type="protein sequence ID" value="WOO81197.1"/>
    <property type="molecule type" value="Genomic_DNA"/>
</dbReference>
<dbReference type="RefSeq" id="XP_062627229.1">
    <property type="nucleotide sequence ID" value="XM_062771245.1"/>
</dbReference>
<evidence type="ECO:0000259" key="7">
    <source>
        <dbReference type="Pfam" id="PF07970"/>
    </source>
</evidence>
<evidence type="ECO:0000256" key="2">
    <source>
        <dbReference type="ARBA" id="ARBA00022692"/>
    </source>
</evidence>
<dbReference type="InterPro" id="IPR045888">
    <property type="entry name" value="Erv"/>
</dbReference>
<reference evidence="9" key="1">
    <citation type="submission" date="2023-10" db="EMBL/GenBank/DDBJ databases">
        <authorList>
            <person name="Noh H."/>
        </authorList>
    </citation>
    <scope>NUCLEOTIDE SEQUENCE</scope>
    <source>
        <strain evidence="9">DUCC4014</strain>
    </source>
</reference>
<dbReference type="GO" id="GO:0005789">
    <property type="term" value="C:endoplasmic reticulum membrane"/>
    <property type="evidence" value="ECO:0007669"/>
    <property type="project" value="TreeGrafter"/>
</dbReference>
<gene>
    <name evidence="9" type="primary">ERV41</name>
    <name evidence="9" type="ORF">LOC62_03G004726</name>
</gene>
<evidence type="ECO:0000256" key="3">
    <source>
        <dbReference type="ARBA" id="ARBA00022989"/>
    </source>
</evidence>
<feature type="compositionally biased region" description="Polar residues" evidence="5">
    <location>
        <begin position="396"/>
        <end position="407"/>
    </location>
</feature>
<dbReference type="GO" id="GO:0006888">
    <property type="term" value="P:endoplasmic reticulum to Golgi vesicle-mediated transport"/>
    <property type="evidence" value="ECO:0007669"/>
    <property type="project" value="TreeGrafter"/>
</dbReference>
<organism evidence="9 10">
    <name type="scientific">Vanrija pseudolonga</name>
    <dbReference type="NCBI Taxonomy" id="143232"/>
    <lineage>
        <taxon>Eukaryota</taxon>
        <taxon>Fungi</taxon>
        <taxon>Dikarya</taxon>
        <taxon>Basidiomycota</taxon>
        <taxon>Agaricomycotina</taxon>
        <taxon>Tremellomycetes</taxon>
        <taxon>Trichosporonales</taxon>
        <taxon>Trichosporonaceae</taxon>
        <taxon>Vanrija</taxon>
    </lineage>
</organism>
<evidence type="ECO:0000256" key="6">
    <source>
        <dbReference type="SAM" id="Phobius"/>
    </source>
</evidence>
<feature type="domain" description="Endoplasmic reticulum vesicle transporter C-terminal" evidence="7">
    <location>
        <begin position="195"/>
        <end position="350"/>
    </location>
</feature>
<evidence type="ECO:0000256" key="4">
    <source>
        <dbReference type="ARBA" id="ARBA00023136"/>
    </source>
</evidence>
<feature type="transmembrane region" description="Helical" evidence="6">
    <location>
        <begin position="54"/>
        <end position="76"/>
    </location>
</feature>
<evidence type="ECO:0000313" key="10">
    <source>
        <dbReference type="Proteomes" id="UP000827549"/>
    </source>
</evidence>
<dbReference type="Pfam" id="PF13850">
    <property type="entry name" value="ERGIC_N"/>
    <property type="match status" value="1"/>
</dbReference>
<evidence type="ECO:0000259" key="8">
    <source>
        <dbReference type="Pfam" id="PF13850"/>
    </source>
</evidence>
<dbReference type="InterPro" id="IPR039542">
    <property type="entry name" value="Erv_N"/>
</dbReference>
<dbReference type="GO" id="GO:0030134">
    <property type="term" value="C:COPII-coated ER to Golgi transport vesicle"/>
    <property type="evidence" value="ECO:0007669"/>
    <property type="project" value="TreeGrafter"/>
</dbReference>
<dbReference type="GO" id="GO:0006890">
    <property type="term" value="P:retrograde vesicle-mediated transport, Golgi to endoplasmic reticulum"/>
    <property type="evidence" value="ECO:0007669"/>
    <property type="project" value="TreeGrafter"/>
</dbReference>
<protein>
    <submittedName>
        <fullName evidence="9">ER-derived vesicles protein ERV41</fullName>
    </submittedName>
</protein>
<keyword evidence="10" id="KW-1185">Reference proteome</keyword>
<proteinExistence type="predicted"/>
<feature type="region of interest" description="Disordered" evidence="5">
    <location>
        <begin position="383"/>
        <end position="414"/>
    </location>
</feature>
<comment type="subcellular location">
    <subcellularLocation>
        <location evidence="1">Membrane</location>
    </subcellularLocation>
</comment>
<keyword evidence="3 6" id="KW-1133">Transmembrane helix</keyword>
<name>A0AAF0Y886_9TREE</name>
<keyword evidence="4 6" id="KW-0472">Membrane</keyword>
<keyword evidence="2 6" id="KW-0812">Transmembrane</keyword>
<dbReference type="AlphaFoldDB" id="A0AAF0Y886"/>
<evidence type="ECO:0000256" key="5">
    <source>
        <dbReference type="SAM" id="MobiDB-lite"/>
    </source>
</evidence>
<dbReference type="PANTHER" id="PTHR10984:SF81">
    <property type="entry name" value="ER-DERIVED VESICLES PROTEIN ERV41"/>
    <property type="match status" value="1"/>
</dbReference>
<dbReference type="GO" id="GO:0000139">
    <property type="term" value="C:Golgi membrane"/>
    <property type="evidence" value="ECO:0007669"/>
    <property type="project" value="TreeGrafter"/>
</dbReference>
<dbReference type="GeneID" id="87807961"/>
<feature type="domain" description="Endoplasmic reticulum vesicle transporter N-terminal" evidence="8">
    <location>
        <begin position="32"/>
        <end position="119"/>
    </location>
</feature>
<accession>A0AAF0Y886</accession>
<evidence type="ECO:0000313" key="9">
    <source>
        <dbReference type="EMBL" id="WOO81197.1"/>
    </source>
</evidence>